<evidence type="ECO:0000259" key="2">
    <source>
        <dbReference type="Pfam" id="PF07859"/>
    </source>
</evidence>
<proteinExistence type="predicted"/>
<dbReference type="PANTHER" id="PTHR48081:SF8">
    <property type="entry name" value="ALPHA_BETA HYDROLASE FOLD-3 DOMAIN-CONTAINING PROTEIN-RELATED"/>
    <property type="match status" value="1"/>
</dbReference>
<organism evidence="3 4">
    <name type="scientific">Mycolicibacterium hippocampi</name>
    <dbReference type="NCBI Taxonomy" id="659824"/>
    <lineage>
        <taxon>Bacteria</taxon>
        <taxon>Bacillati</taxon>
        <taxon>Actinomycetota</taxon>
        <taxon>Actinomycetes</taxon>
        <taxon>Mycobacteriales</taxon>
        <taxon>Mycobacteriaceae</taxon>
        <taxon>Mycolicibacterium</taxon>
    </lineage>
</organism>
<dbReference type="PANTHER" id="PTHR48081">
    <property type="entry name" value="AB HYDROLASE SUPERFAMILY PROTEIN C4A8.06C"/>
    <property type="match status" value="1"/>
</dbReference>
<comment type="caution">
    <text evidence="3">The sequence shown here is derived from an EMBL/GenBank/DDBJ whole genome shotgun (WGS) entry which is preliminary data.</text>
</comment>
<dbReference type="EMBL" id="BLLB01000002">
    <property type="protein sequence ID" value="GFH02533.1"/>
    <property type="molecule type" value="Genomic_DNA"/>
</dbReference>
<gene>
    <name evidence="3" type="ORF">MHIP_30160</name>
</gene>
<protein>
    <submittedName>
        <fullName evidence="3">Alpha/beta hydrolase</fullName>
    </submittedName>
</protein>
<evidence type="ECO:0000256" key="1">
    <source>
        <dbReference type="ARBA" id="ARBA00022801"/>
    </source>
</evidence>
<sequence length="317" mass="34027">MTIPRRPPVRDIADRLDSALRPFAAARTDLSPAVLGAVRDSLNQRRAETARTADTVAVEIEQRAVPVEAGRVVTVRIYRGGPPPSPAVIYCHAGAFVLGNLDTDHRQCIEFARRGRCTVISVDYRLAPEHPFPAALDDARAILEWVSRSAAELGVDAAALAVAGSSAGAALAAGLARCAADGTAPPVVFQMLHQPVLDDRPTPSKEEFTCTPGFDGPATMLMWRHYCGTGPPAAEAAPGRADELDFLPRTLITCSELDPLRDEAVDYALRLMWAGVTTELHVFAGTCHGFDSLVPDWETSGQLFDIQGAALRRALLR</sequence>
<dbReference type="RefSeq" id="WP_163889544.1">
    <property type="nucleotide sequence ID" value="NZ_BLLB01000002.1"/>
</dbReference>
<dbReference type="Proteomes" id="UP000465304">
    <property type="component" value="Unassembled WGS sequence"/>
</dbReference>
<keyword evidence="4" id="KW-1185">Reference proteome</keyword>
<evidence type="ECO:0000313" key="4">
    <source>
        <dbReference type="Proteomes" id="UP000465304"/>
    </source>
</evidence>
<dbReference type="GO" id="GO:0016787">
    <property type="term" value="F:hydrolase activity"/>
    <property type="evidence" value="ECO:0007669"/>
    <property type="project" value="UniProtKB-KW"/>
</dbReference>
<dbReference type="Gene3D" id="3.40.50.1820">
    <property type="entry name" value="alpha/beta hydrolase"/>
    <property type="match status" value="1"/>
</dbReference>
<evidence type="ECO:0000313" key="3">
    <source>
        <dbReference type="EMBL" id="GFH02533.1"/>
    </source>
</evidence>
<dbReference type="Pfam" id="PF07859">
    <property type="entry name" value="Abhydrolase_3"/>
    <property type="match status" value="1"/>
</dbReference>
<accession>A0A7I9ZP25</accession>
<name>A0A7I9ZP25_9MYCO</name>
<dbReference type="AlphaFoldDB" id="A0A7I9ZP25"/>
<dbReference type="InterPro" id="IPR029058">
    <property type="entry name" value="AB_hydrolase_fold"/>
</dbReference>
<feature type="domain" description="Alpha/beta hydrolase fold-3" evidence="2">
    <location>
        <begin position="88"/>
        <end position="290"/>
    </location>
</feature>
<dbReference type="InterPro" id="IPR050300">
    <property type="entry name" value="GDXG_lipolytic_enzyme"/>
</dbReference>
<dbReference type="SUPFAM" id="SSF53474">
    <property type="entry name" value="alpha/beta-Hydrolases"/>
    <property type="match status" value="1"/>
</dbReference>
<keyword evidence="1 3" id="KW-0378">Hydrolase</keyword>
<dbReference type="InterPro" id="IPR013094">
    <property type="entry name" value="AB_hydrolase_3"/>
</dbReference>
<reference evidence="3 4" key="1">
    <citation type="journal article" date="2019" name="Emerg. Microbes Infect.">
        <title>Comprehensive subspecies identification of 175 nontuberculous mycobacteria species based on 7547 genomic profiles.</title>
        <authorList>
            <person name="Matsumoto Y."/>
            <person name="Kinjo T."/>
            <person name="Motooka D."/>
            <person name="Nabeya D."/>
            <person name="Jung N."/>
            <person name="Uechi K."/>
            <person name="Horii T."/>
            <person name="Iida T."/>
            <person name="Fujita J."/>
            <person name="Nakamura S."/>
        </authorList>
    </citation>
    <scope>NUCLEOTIDE SEQUENCE [LARGE SCALE GENOMIC DNA]</scope>
    <source>
        <strain evidence="3 4">JCM 30996</strain>
    </source>
</reference>